<protein>
    <submittedName>
        <fullName evidence="3">Highly acidic protein</fullName>
    </submittedName>
</protein>
<gene>
    <name evidence="3" type="ORF">MNB_SV-12-1092</name>
</gene>
<dbReference type="InterPro" id="IPR001789">
    <property type="entry name" value="Sig_transdc_resp-reg_receiver"/>
</dbReference>
<feature type="coiled-coil region" evidence="1">
    <location>
        <begin position="99"/>
        <end position="168"/>
    </location>
</feature>
<keyword evidence="1" id="KW-0175">Coiled coil</keyword>
<dbReference type="EMBL" id="FPHE01000014">
    <property type="protein sequence ID" value="SFV50856.1"/>
    <property type="molecule type" value="Genomic_DNA"/>
</dbReference>
<organism evidence="3">
    <name type="scientific">hydrothermal vent metagenome</name>
    <dbReference type="NCBI Taxonomy" id="652676"/>
    <lineage>
        <taxon>unclassified sequences</taxon>
        <taxon>metagenomes</taxon>
        <taxon>ecological metagenomes</taxon>
    </lineage>
</organism>
<dbReference type="PROSITE" id="PS50110">
    <property type="entry name" value="RESPONSE_REGULATORY"/>
    <property type="match status" value="1"/>
</dbReference>
<feature type="domain" description="Response regulatory" evidence="2">
    <location>
        <begin position="2"/>
        <end position="103"/>
    </location>
</feature>
<sequence>MKILLVNNNPVVSRLTALSARKESVKVDEIKDISELKNSDYDIVFVDLESYSDTLSKALSNSNIQKRVLFHTQNERDNPKIFNLSIIKPFLPSEVSTILRDTKMEIDEKANQMEEEEEYLNIDELVAEKKDDLAPMTIIEEEIIKNEEENLLAELNQSKDKINKITKSPDLEIKEPVLLVTEEKKDVNKLFEPDNDDKKSTPNTNELFELDKSNDLKDELLDFDLESKDEVSFDIPPKDEKIDEEITLEDITIPIAPKKDDNTKVVENLSDNEEIILENITTPTTPQKDDSTKILDQDEISNIKNLLNNDDKESDEEITLESIMTTTAPLVETPKKVKKKKKKKYKMVKKSEDSEKLSSELITETLSAMPIDDLRRLLLGTKIHITIEFPNEM</sequence>
<proteinExistence type="predicted"/>
<evidence type="ECO:0000259" key="2">
    <source>
        <dbReference type="PROSITE" id="PS50110"/>
    </source>
</evidence>
<evidence type="ECO:0000256" key="1">
    <source>
        <dbReference type="SAM" id="Coils"/>
    </source>
</evidence>
<reference evidence="3" key="1">
    <citation type="submission" date="2016-10" db="EMBL/GenBank/DDBJ databases">
        <authorList>
            <person name="de Groot N.N."/>
        </authorList>
    </citation>
    <scope>NUCLEOTIDE SEQUENCE</scope>
</reference>
<dbReference type="GO" id="GO:0000160">
    <property type="term" value="P:phosphorelay signal transduction system"/>
    <property type="evidence" value="ECO:0007669"/>
    <property type="project" value="InterPro"/>
</dbReference>
<name>A0A1W1BBD8_9ZZZZ</name>
<accession>A0A1W1BBD8</accession>
<evidence type="ECO:0000313" key="3">
    <source>
        <dbReference type="EMBL" id="SFV50856.1"/>
    </source>
</evidence>
<dbReference type="AlphaFoldDB" id="A0A1W1BBD8"/>